<organism evidence="1 2">
    <name type="scientific">Daphnia pulex</name>
    <name type="common">Water flea</name>
    <dbReference type="NCBI Taxonomy" id="6669"/>
    <lineage>
        <taxon>Eukaryota</taxon>
        <taxon>Metazoa</taxon>
        <taxon>Ecdysozoa</taxon>
        <taxon>Arthropoda</taxon>
        <taxon>Crustacea</taxon>
        <taxon>Branchiopoda</taxon>
        <taxon>Diplostraca</taxon>
        <taxon>Cladocera</taxon>
        <taxon>Anomopoda</taxon>
        <taxon>Daphniidae</taxon>
        <taxon>Daphnia</taxon>
    </lineage>
</organism>
<reference evidence="1 2" key="1">
    <citation type="journal article" date="2011" name="Science">
        <title>The ecoresponsive genome of Daphnia pulex.</title>
        <authorList>
            <person name="Colbourne J.K."/>
            <person name="Pfrender M.E."/>
            <person name="Gilbert D."/>
            <person name="Thomas W.K."/>
            <person name="Tucker A."/>
            <person name="Oakley T.H."/>
            <person name="Tokishita S."/>
            <person name="Aerts A."/>
            <person name="Arnold G.J."/>
            <person name="Basu M.K."/>
            <person name="Bauer D.J."/>
            <person name="Caceres C.E."/>
            <person name="Carmel L."/>
            <person name="Casola C."/>
            <person name="Choi J.H."/>
            <person name="Detter J.C."/>
            <person name="Dong Q."/>
            <person name="Dusheyko S."/>
            <person name="Eads B.D."/>
            <person name="Frohlich T."/>
            <person name="Geiler-Samerotte K.A."/>
            <person name="Gerlach D."/>
            <person name="Hatcher P."/>
            <person name="Jogdeo S."/>
            <person name="Krijgsveld J."/>
            <person name="Kriventseva E.V."/>
            <person name="Kultz D."/>
            <person name="Laforsch C."/>
            <person name="Lindquist E."/>
            <person name="Lopez J."/>
            <person name="Manak J.R."/>
            <person name="Muller J."/>
            <person name="Pangilinan J."/>
            <person name="Patwardhan R.P."/>
            <person name="Pitluck S."/>
            <person name="Pritham E.J."/>
            <person name="Rechtsteiner A."/>
            <person name="Rho M."/>
            <person name="Rogozin I.B."/>
            <person name="Sakarya O."/>
            <person name="Salamov A."/>
            <person name="Schaack S."/>
            <person name="Shapiro H."/>
            <person name="Shiga Y."/>
            <person name="Skalitzky C."/>
            <person name="Smith Z."/>
            <person name="Souvorov A."/>
            <person name="Sung W."/>
            <person name="Tang Z."/>
            <person name="Tsuchiya D."/>
            <person name="Tu H."/>
            <person name="Vos H."/>
            <person name="Wang M."/>
            <person name="Wolf Y.I."/>
            <person name="Yamagata H."/>
            <person name="Yamada T."/>
            <person name="Ye Y."/>
            <person name="Shaw J.R."/>
            <person name="Andrews J."/>
            <person name="Crease T.J."/>
            <person name="Tang H."/>
            <person name="Lucas S.M."/>
            <person name="Robertson H.M."/>
            <person name="Bork P."/>
            <person name="Koonin E.V."/>
            <person name="Zdobnov E.M."/>
            <person name="Grigoriev I.V."/>
            <person name="Lynch M."/>
            <person name="Boore J.L."/>
        </authorList>
    </citation>
    <scope>NUCLEOTIDE SEQUENCE [LARGE SCALE GENOMIC DNA]</scope>
</reference>
<keyword evidence="2" id="KW-1185">Reference proteome</keyword>
<dbReference type="InParanoid" id="E9GX57"/>
<gene>
    <name evidence="1" type="ORF">DAPPUDRAFT_322865</name>
</gene>
<dbReference type="AlphaFoldDB" id="E9GX57"/>
<dbReference type="EMBL" id="GL732572">
    <property type="protein sequence ID" value="EFX75816.1"/>
    <property type="molecule type" value="Genomic_DNA"/>
</dbReference>
<dbReference type="Proteomes" id="UP000000305">
    <property type="component" value="Unassembled WGS sequence"/>
</dbReference>
<proteinExistence type="predicted"/>
<evidence type="ECO:0000313" key="1">
    <source>
        <dbReference type="EMBL" id="EFX75816.1"/>
    </source>
</evidence>
<sequence>MAEEKNVKLSQQFTMAEKKNMKLALALQNANEGRPVENLQVELIMEILERLDSNSVIVQHRLDNKEEANKRLESLEKFTTPYCQCVHDSSAINAIRRTPSPPDSTKNALDGPVLQNLKVELLALLELVINIIVDFRTQSDDFRKIENPQNDLFES</sequence>
<evidence type="ECO:0000313" key="2">
    <source>
        <dbReference type="Proteomes" id="UP000000305"/>
    </source>
</evidence>
<name>E9GX57_DAPPU</name>
<dbReference type="HOGENOM" id="CLU_1697323_0_0_1"/>
<accession>E9GX57</accession>
<protein>
    <submittedName>
        <fullName evidence="1">Uncharacterized protein</fullName>
    </submittedName>
</protein>
<dbReference type="KEGG" id="dpx:DAPPUDRAFT_322865"/>